<dbReference type="PANTHER" id="PTHR47307:SF1">
    <property type="entry name" value="GLUTATHIONE-REGULATED POTASSIUM-EFFLUX SYSTEM ANCILLARY PROTEIN KEFG"/>
    <property type="match status" value="1"/>
</dbReference>
<dbReference type="Gene3D" id="3.40.50.360">
    <property type="match status" value="1"/>
</dbReference>
<dbReference type="Proteomes" id="UP000011782">
    <property type="component" value="Unassembled WGS sequence"/>
</dbReference>
<dbReference type="AlphaFoldDB" id="M3GYT8"/>
<keyword evidence="1" id="KW-0560">Oxidoreductase</keyword>
<dbReference type="EMBL" id="AOTD01000143">
    <property type="protein sequence ID" value="EMG30605.1"/>
    <property type="molecule type" value="Genomic_DNA"/>
</dbReference>
<name>M3GYT8_9BACT</name>
<accession>M3GYT8</accession>
<gene>
    <name evidence="3" type="ORF">H740_05705</name>
</gene>
<sequence>MRFEASLKNSKFNQLKFNASKNANDLKFIKKGAKMKTLVVLSHPNFAASRLNKALANAAKSAGAEVRHLEGLYGTDALKIDIAAEQEAFLRADRIVFLFPMMGFNVPSMLKAYIDYVLSRGFAYGQGAKIAGKQLQIAVSAGGGLGEYSKHGAIKFSLNEILLPLQCCADFCELVYGRIFASCGVEPGVPDSAIEAHAARFTKLLNDELEEHEYQI</sequence>
<organism evidence="3 4">
    <name type="scientific">Campylobacter showae CC57C</name>
    <dbReference type="NCBI Taxonomy" id="1073353"/>
    <lineage>
        <taxon>Bacteria</taxon>
        <taxon>Pseudomonadati</taxon>
        <taxon>Campylobacterota</taxon>
        <taxon>Epsilonproteobacteria</taxon>
        <taxon>Campylobacterales</taxon>
        <taxon>Campylobacteraceae</taxon>
        <taxon>Campylobacter</taxon>
    </lineage>
</organism>
<evidence type="ECO:0000256" key="1">
    <source>
        <dbReference type="ARBA" id="ARBA00023002"/>
    </source>
</evidence>
<protein>
    <submittedName>
        <fullName evidence="3">General stress protein 14 (GSP14)</fullName>
    </submittedName>
</protein>
<dbReference type="STRING" id="1073353.H740_05705"/>
<feature type="domain" description="Flavodoxin-like fold" evidence="2">
    <location>
        <begin position="35"/>
        <end position="203"/>
    </location>
</feature>
<evidence type="ECO:0000313" key="3">
    <source>
        <dbReference type="EMBL" id="EMG30605.1"/>
    </source>
</evidence>
<dbReference type="InterPro" id="IPR029039">
    <property type="entry name" value="Flavoprotein-like_sf"/>
</dbReference>
<dbReference type="GO" id="GO:0016491">
    <property type="term" value="F:oxidoreductase activity"/>
    <property type="evidence" value="ECO:0007669"/>
    <property type="project" value="UniProtKB-KW"/>
</dbReference>
<comment type="caution">
    <text evidence="3">The sequence shown here is derived from an EMBL/GenBank/DDBJ whole genome shotgun (WGS) entry which is preliminary data.</text>
</comment>
<evidence type="ECO:0000259" key="2">
    <source>
        <dbReference type="Pfam" id="PF02525"/>
    </source>
</evidence>
<proteinExistence type="predicted"/>
<dbReference type="InterPro" id="IPR046980">
    <property type="entry name" value="KefG/KefF"/>
</dbReference>
<dbReference type="SUPFAM" id="SSF52218">
    <property type="entry name" value="Flavoproteins"/>
    <property type="match status" value="1"/>
</dbReference>
<dbReference type="PATRIC" id="fig|1073353.3.peg.1224"/>
<dbReference type="PANTHER" id="PTHR47307">
    <property type="entry name" value="GLUTATHIONE-REGULATED POTASSIUM-EFFLUX SYSTEM ANCILLARY PROTEIN KEFG"/>
    <property type="match status" value="1"/>
</dbReference>
<dbReference type="InterPro" id="IPR003680">
    <property type="entry name" value="Flavodoxin_fold"/>
</dbReference>
<evidence type="ECO:0000313" key="4">
    <source>
        <dbReference type="Proteomes" id="UP000011782"/>
    </source>
</evidence>
<dbReference type="Pfam" id="PF02525">
    <property type="entry name" value="Flavodoxin_2"/>
    <property type="match status" value="1"/>
</dbReference>
<reference evidence="3 4" key="1">
    <citation type="submission" date="2013-02" db="EMBL/GenBank/DDBJ databases">
        <title>Co-occurrence of anaerobic bacteria in colorectal carcinomas.</title>
        <authorList>
            <person name="Holt R.A."/>
            <person name="Warren R.L."/>
            <person name="Allen-Vercoe E."/>
            <person name="Pleasance S."/>
            <person name="Freeman D.J."/>
            <person name="Watson P."/>
            <person name="Moore R."/>
            <person name="Cochrane K."/>
        </authorList>
    </citation>
    <scope>NUCLEOTIDE SEQUENCE [LARGE SCALE GENOMIC DNA]</scope>
    <source>
        <strain evidence="3 4">CC57C</strain>
    </source>
</reference>